<keyword evidence="5" id="KW-0539">Nucleus</keyword>
<dbReference type="PANTHER" id="PTHR31719">
    <property type="entry name" value="NAC TRANSCRIPTION FACTOR 56"/>
    <property type="match status" value="1"/>
</dbReference>
<accession>A0A1S4C9C7</accession>
<gene>
    <name evidence="8" type="primary">LOC107816530</name>
</gene>
<keyword evidence="4" id="KW-0804">Transcription</keyword>
<dbReference type="AlphaFoldDB" id="A0A1S4C9C7"/>
<dbReference type="GO" id="GO:0006355">
    <property type="term" value="P:regulation of DNA-templated transcription"/>
    <property type="evidence" value="ECO:0007669"/>
    <property type="project" value="InterPro"/>
</dbReference>
<feature type="domain" description="NAC" evidence="6">
    <location>
        <begin position="8"/>
        <end position="159"/>
    </location>
</feature>
<dbReference type="SUPFAM" id="SSF101941">
    <property type="entry name" value="NAC domain"/>
    <property type="match status" value="1"/>
</dbReference>
<dbReference type="OrthoDB" id="1921961at2759"/>
<protein>
    <submittedName>
        <fullName evidence="8">NAC domain-containing protein 2</fullName>
    </submittedName>
</protein>
<keyword evidence="2" id="KW-0805">Transcription regulation</keyword>
<evidence type="ECO:0000313" key="7">
    <source>
        <dbReference type="Proteomes" id="UP000790787"/>
    </source>
</evidence>
<dbReference type="PaxDb" id="4097-A0A1S4C9C7"/>
<dbReference type="FunFam" id="2.170.150.80:FF:000004">
    <property type="entry name" value="NAC transcription factor"/>
    <property type="match status" value="1"/>
</dbReference>
<dbReference type="GO" id="GO:0043565">
    <property type="term" value="F:sequence-specific DNA binding"/>
    <property type="evidence" value="ECO:0007669"/>
    <property type="project" value="UniProtKB-ARBA"/>
</dbReference>
<keyword evidence="3" id="KW-0238">DNA-binding</keyword>
<evidence type="ECO:0000256" key="3">
    <source>
        <dbReference type="ARBA" id="ARBA00023125"/>
    </source>
</evidence>
<evidence type="ECO:0000256" key="4">
    <source>
        <dbReference type="ARBA" id="ARBA00023163"/>
    </source>
</evidence>
<sequence>MAAVELQLPPGFRFHPTDEELVMHYLCRKCASQPIAVPIIAEIDLYKYDPWDLPGLALYGEKEWYFFSPRDRKYPNGSRPNRAAGNGYWKATGADKPIGNPKPVGIKKALVFYSGKAPKGEKTNWIMHEYRLAHVDRSARNKNNSLRLDDWVLCRIYNKKGTMEKTQLNSRKMNVGMSPPSSEVDVKPEILPLPISISTTPSQVYSDFMYLDSSDSLPKLHTDSSCSEHVLSPEREVQSEPKLSDWEKTAVDLQFNYMDATPDVGDNSLLGSQFLGCYEMSPLQDIFMYLQKPF</sequence>
<evidence type="ECO:0000259" key="6">
    <source>
        <dbReference type="PROSITE" id="PS51005"/>
    </source>
</evidence>
<dbReference type="PROSITE" id="PS51005">
    <property type="entry name" value="NAC"/>
    <property type="match status" value="1"/>
</dbReference>
<dbReference type="OMA" id="SCYEMSP"/>
<dbReference type="PANTHER" id="PTHR31719:SF183">
    <property type="entry name" value="NAC DOMAIN-CONTAINING PROTEIN 2"/>
    <property type="match status" value="1"/>
</dbReference>
<reference evidence="8" key="2">
    <citation type="submission" date="2025-08" db="UniProtKB">
        <authorList>
            <consortium name="RefSeq"/>
        </authorList>
    </citation>
    <scope>IDENTIFICATION</scope>
    <source>
        <tissue evidence="8">Leaf</tissue>
    </source>
</reference>
<name>A0A1S4C9C7_TOBAC</name>
<dbReference type="InterPro" id="IPR036093">
    <property type="entry name" value="NAC_dom_sf"/>
</dbReference>
<dbReference type="Gene3D" id="2.170.150.80">
    <property type="entry name" value="NAC domain"/>
    <property type="match status" value="1"/>
</dbReference>
<evidence type="ECO:0000256" key="5">
    <source>
        <dbReference type="ARBA" id="ARBA00023242"/>
    </source>
</evidence>
<reference evidence="7" key="1">
    <citation type="journal article" date="2014" name="Nat. Commun.">
        <title>The tobacco genome sequence and its comparison with those of tomato and potato.</title>
        <authorList>
            <person name="Sierro N."/>
            <person name="Battey J.N."/>
            <person name="Ouadi S."/>
            <person name="Bakaher N."/>
            <person name="Bovet L."/>
            <person name="Willig A."/>
            <person name="Goepfert S."/>
            <person name="Peitsch M.C."/>
            <person name="Ivanov N.V."/>
        </authorList>
    </citation>
    <scope>NUCLEOTIDE SEQUENCE [LARGE SCALE GENOMIC DNA]</scope>
</reference>
<dbReference type="KEGG" id="nta:107816530"/>
<dbReference type="GO" id="GO:0010150">
    <property type="term" value="P:leaf senescence"/>
    <property type="evidence" value="ECO:0007669"/>
    <property type="project" value="UniProtKB-ARBA"/>
</dbReference>
<dbReference type="RefSeq" id="XP_016497740.1">
    <property type="nucleotide sequence ID" value="XM_016642254.1"/>
</dbReference>
<comment type="subcellular location">
    <subcellularLocation>
        <location evidence="1">Nucleus</location>
    </subcellularLocation>
</comment>
<proteinExistence type="predicted"/>
<evidence type="ECO:0000313" key="8">
    <source>
        <dbReference type="RefSeq" id="XP_016497740.1"/>
    </source>
</evidence>
<evidence type="ECO:0000256" key="1">
    <source>
        <dbReference type="ARBA" id="ARBA00004123"/>
    </source>
</evidence>
<dbReference type="Proteomes" id="UP000790787">
    <property type="component" value="Chromosome 12"/>
</dbReference>
<dbReference type="GO" id="GO:0005634">
    <property type="term" value="C:nucleus"/>
    <property type="evidence" value="ECO:0007669"/>
    <property type="project" value="UniProtKB-SubCell"/>
</dbReference>
<dbReference type="STRING" id="4097.A0A1S4C9C7"/>
<dbReference type="GeneID" id="107816530"/>
<organism evidence="7 8">
    <name type="scientific">Nicotiana tabacum</name>
    <name type="common">Common tobacco</name>
    <dbReference type="NCBI Taxonomy" id="4097"/>
    <lineage>
        <taxon>Eukaryota</taxon>
        <taxon>Viridiplantae</taxon>
        <taxon>Streptophyta</taxon>
        <taxon>Embryophyta</taxon>
        <taxon>Tracheophyta</taxon>
        <taxon>Spermatophyta</taxon>
        <taxon>Magnoliopsida</taxon>
        <taxon>eudicotyledons</taxon>
        <taxon>Gunneridae</taxon>
        <taxon>Pentapetalae</taxon>
        <taxon>asterids</taxon>
        <taxon>lamiids</taxon>
        <taxon>Solanales</taxon>
        <taxon>Solanaceae</taxon>
        <taxon>Nicotianoideae</taxon>
        <taxon>Nicotianeae</taxon>
        <taxon>Nicotiana</taxon>
    </lineage>
</organism>
<keyword evidence="7" id="KW-1185">Reference proteome</keyword>
<evidence type="ECO:0000256" key="2">
    <source>
        <dbReference type="ARBA" id="ARBA00023015"/>
    </source>
</evidence>
<dbReference type="Pfam" id="PF02365">
    <property type="entry name" value="NAM"/>
    <property type="match status" value="1"/>
</dbReference>
<dbReference type="InterPro" id="IPR003441">
    <property type="entry name" value="NAC-dom"/>
</dbReference>